<feature type="compositionally biased region" description="Basic and acidic residues" evidence="2">
    <location>
        <begin position="378"/>
        <end position="400"/>
    </location>
</feature>
<dbReference type="Proteomes" id="UP000700596">
    <property type="component" value="Unassembled WGS sequence"/>
</dbReference>
<accession>A0A9P9DSD3</accession>
<dbReference type="Pfam" id="PF12752">
    <property type="entry name" value="SUZ"/>
    <property type="match status" value="1"/>
</dbReference>
<evidence type="ECO:0000259" key="3">
    <source>
        <dbReference type="PROSITE" id="PS51061"/>
    </source>
</evidence>
<comment type="caution">
    <text evidence="5">The sequence shown here is derived from an EMBL/GenBank/DDBJ whole genome shotgun (WGS) entry which is preliminary data.</text>
</comment>
<feature type="region of interest" description="Disordered" evidence="2">
    <location>
        <begin position="174"/>
        <end position="227"/>
    </location>
</feature>
<feature type="compositionally biased region" description="Polar residues" evidence="2">
    <location>
        <begin position="730"/>
        <end position="743"/>
    </location>
</feature>
<sequence length="826" mass="88935">MVTSPPPIAHSHVTKHSVPDRNENVGKAHVQAGENKAIEDISGAAAIQTEQWANASGQQVVFQPGSTGEEADKLPPSITLVKSLGTEDNTTQLSSSDGSAKPPSLDGKSIASATTFALDEKESIRPDDSASLRAVEEEDVASPPDSVAAGSRVGSDSGVARAFRDQLHEIAVMGPVPQRGAPPGRFPNSNTNGPHTLYDPNQPPNAIGQPLTQPLANGLPNLAGQHAIPATPDEKLTEALESPRDRLFVLKLEQDFIDFIQDSRENEFSLPNCNTFYRMLAHRLADYYLLGHVVDNTMTGVKITRTPYCRIPPPLSSLQVSSKSTSTPPVEMPTRKIMRREDGTKSGTNTTANSEGPSKTTSEVGGGSGSEGGEGNEQDSKDKSALTREEREARYREARQRIFGNADTEDTEATDIPAGEEKDASRSSSASGKKKNRKQRNFDDDFEARSRFNAYYSPQYPVSGYGGDQTVYYGGYAGPMQNPQFPGMNANVSPPPTYNAGYPSVSPQDGQASYGWPTQQFQPNNGPMAYSNYGPGQNGYDLSGDFQRGMQSFQSAGIPSQVTPKMSNAPMASFQDLYQPPPHSMNPGWPQMNQQPPFPMAQPPYNQNGPNNRPMSAPIQAPVPGNYPYGQFPPPTYNGRPNRNQHPLPGSFQRPQFNPQSQAFVPGGRNVSYQMSPNMPPMPLQGMNGYGNFQMSGMQTMTNQMPDQQPFGSPRSPRNDDPGFNRADHPNSSQVPQIASSYTVPAGPLPPQASPNSVPAQSSIAKWGTPSHLPPKPPAPAQPQAPKFTLPGHGQFPPISRLPNSIGPGFIANPMQRGGPNMPNAN</sequence>
<dbReference type="PANTHER" id="PTHR15672">
    <property type="entry name" value="CAMP-REGULATED PHOSPHOPROTEIN 21 RELATED R3H DOMAIN CONTAINING PROTEIN"/>
    <property type="match status" value="1"/>
</dbReference>
<dbReference type="InterPro" id="IPR036867">
    <property type="entry name" value="R3H_dom_sf"/>
</dbReference>
<dbReference type="PANTHER" id="PTHR15672:SF8">
    <property type="entry name" value="PROTEIN ENCORE"/>
    <property type="match status" value="1"/>
</dbReference>
<feature type="compositionally biased region" description="Polar residues" evidence="2">
    <location>
        <begin position="653"/>
        <end position="663"/>
    </location>
</feature>
<dbReference type="PROSITE" id="PS51673">
    <property type="entry name" value="SUZ"/>
    <property type="match status" value="1"/>
</dbReference>
<evidence type="ECO:0000256" key="1">
    <source>
        <dbReference type="ARBA" id="ARBA00022553"/>
    </source>
</evidence>
<feature type="compositionally biased region" description="Basic and acidic residues" evidence="2">
    <location>
        <begin position="717"/>
        <end position="729"/>
    </location>
</feature>
<dbReference type="SUPFAM" id="SSF82708">
    <property type="entry name" value="R3H domain"/>
    <property type="match status" value="1"/>
</dbReference>
<feature type="compositionally biased region" description="Polar residues" evidence="2">
    <location>
        <begin position="86"/>
        <end position="98"/>
    </location>
</feature>
<feature type="region of interest" description="Disordered" evidence="2">
    <location>
        <begin position="628"/>
        <end position="826"/>
    </location>
</feature>
<evidence type="ECO:0000313" key="5">
    <source>
        <dbReference type="EMBL" id="KAH7125775.1"/>
    </source>
</evidence>
<feature type="compositionally biased region" description="Low complexity" evidence="2">
    <location>
        <begin position="316"/>
        <end position="328"/>
    </location>
</feature>
<dbReference type="CDD" id="cd02642">
    <property type="entry name" value="R3H_encore_like"/>
    <property type="match status" value="1"/>
</dbReference>
<keyword evidence="1" id="KW-0597">Phosphoprotein</keyword>
<gene>
    <name evidence="5" type="ORF">B0J11DRAFT_434059</name>
</gene>
<protein>
    <recommendedName>
        <fullName evidence="7">R3H domain-containing protein 2</fullName>
    </recommendedName>
</protein>
<keyword evidence="6" id="KW-1185">Reference proteome</keyword>
<dbReference type="OrthoDB" id="278430at2759"/>
<dbReference type="Pfam" id="PF01424">
    <property type="entry name" value="R3H"/>
    <property type="match status" value="1"/>
</dbReference>
<feature type="compositionally biased region" description="Pro residues" evidence="2">
    <location>
        <begin position="772"/>
        <end position="783"/>
    </location>
</feature>
<feature type="compositionally biased region" description="Polar residues" evidence="2">
    <location>
        <begin position="691"/>
        <end position="711"/>
    </location>
</feature>
<dbReference type="PROSITE" id="PS51061">
    <property type="entry name" value="R3H"/>
    <property type="match status" value="1"/>
</dbReference>
<dbReference type="GO" id="GO:0006012">
    <property type="term" value="P:galactose metabolic process"/>
    <property type="evidence" value="ECO:0007669"/>
    <property type="project" value="TreeGrafter"/>
</dbReference>
<evidence type="ECO:0000313" key="6">
    <source>
        <dbReference type="Proteomes" id="UP000700596"/>
    </source>
</evidence>
<proteinExistence type="predicted"/>
<organism evidence="5 6">
    <name type="scientific">Dendryphion nanum</name>
    <dbReference type="NCBI Taxonomy" id="256645"/>
    <lineage>
        <taxon>Eukaryota</taxon>
        <taxon>Fungi</taxon>
        <taxon>Dikarya</taxon>
        <taxon>Ascomycota</taxon>
        <taxon>Pezizomycotina</taxon>
        <taxon>Dothideomycetes</taxon>
        <taxon>Pleosporomycetidae</taxon>
        <taxon>Pleosporales</taxon>
        <taxon>Torulaceae</taxon>
        <taxon>Dendryphion</taxon>
    </lineage>
</organism>
<feature type="domain" description="R3H" evidence="3">
    <location>
        <begin position="246"/>
        <end position="313"/>
    </location>
</feature>
<dbReference type="GO" id="GO:0003676">
    <property type="term" value="F:nucleic acid binding"/>
    <property type="evidence" value="ECO:0007669"/>
    <property type="project" value="UniProtKB-UniRule"/>
</dbReference>
<dbReference type="InterPro" id="IPR024771">
    <property type="entry name" value="SUZ"/>
</dbReference>
<feature type="region of interest" description="Disordered" evidence="2">
    <location>
        <begin position="86"/>
        <end position="156"/>
    </location>
</feature>
<feature type="compositionally biased region" description="Basic and acidic residues" evidence="2">
    <location>
        <begin position="118"/>
        <end position="130"/>
    </location>
</feature>
<feature type="region of interest" description="Disordered" evidence="2">
    <location>
        <begin position="1"/>
        <end position="34"/>
    </location>
</feature>
<evidence type="ECO:0000256" key="2">
    <source>
        <dbReference type="SAM" id="MobiDB-lite"/>
    </source>
</evidence>
<dbReference type="EMBL" id="JAGMWT010000007">
    <property type="protein sequence ID" value="KAH7125775.1"/>
    <property type="molecule type" value="Genomic_DNA"/>
</dbReference>
<dbReference type="AlphaFoldDB" id="A0A9P9DSD3"/>
<feature type="compositionally biased region" description="Polar residues" evidence="2">
    <location>
        <begin position="754"/>
        <end position="764"/>
    </location>
</feature>
<feature type="compositionally biased region" description="Gly residues" evidence="2">
    <location>
        <begin position="364"/>
        <end position="375"/>
    </location>
</feature>
<feature type="compositionally biased region" description="Polar residues" evidence="2">
    <location>
        <begin position="345"/>
        <end position="361"/>
    </location>
</feature>
<name>A0A9P9DSD3_9PLEO</name>
<feature type="domain" description="SUZ" evidence="4">
    <location>
        <begin position="310"/>
        <end position="407"/>
    </location>
</feature>
<evidence type="ECO:0008006" key="7">
    <source>
        <dbReference type="Google" id="ProtNLM"/>
    </source>
</evidence>
<dbReference type="InterPro" id="IPR001374">
    <property type="entry name" value="R3H_dom"/>
</dbReference>
<dbReference type="Gene3D" id="3.30.1370.50">
    <property type="entry name" value="R3H-like domain"/>
    <property type="match status" value="1"/>
</dbReference>
<feature type="region of interest" description="Disordered" evidence="2">
    <location>
        <begin position="310"/>
        <end position="445"/>
    </location>
</feature>
<evidence type="ECO:0000259" key="4">
    <source>
        <dbReference type="PROSITE" id="PS51673"/>
    </source>
</evidence>
<feature type="compositionally biased region" description="Basic and acidic residues" evidence="2">
    <location>
        <begin position="17"/>
        <end position="26"/>
    </location>
</feature>
<dbReference type="InterPro" id="IPR051937">
    <property type="entry name" value="R3H_domain_containing"/>
</dbReference>
<reference evidence="5" key="1">
    <citation type="journal article" date="2021" name="Nat. Commun.">
        <title>Genetic determinants of endophytism in the Arabidopsis root mycobiome.</title>
        <authorList>
            <person name="Mesny F."/>
            <person name="Miyauchi S."/>
            <person name="Thiergart T."/>
            <person name="Pickel B."/>
            <person name="Atanasova L."/>
            <person name="Karlsson M."/>
            <person name="Huettel B."/>
            <person name="Barry K.W."/>
            <person name="Haridas S."/>
            <person name="Chen C."/>
            <person name="Bauer D."/>
            <person name="Andreopoulos W."/>
            <person name="Pangilinan J."/>
            <person name="LaButti K."/>
            <person name="Riley R."/>
            <person name="Lipzen A."/>
            <person name="Clum A."/>
            <person name="Drula E."/>
            <person name="Henrissat B."/>
            <person name="Kohler A."/>
            <person name="Grigoriev I.V."/>
            <person name="Martin F.M."/>
            <person name="Hacquard S."/>
        </authorList>
    </citation>
    <scope>NUCLEOTIDE SEQUENCE</scope>
    <source>
        <strain evidence="5">MPI-CAGE-CH-0243</strain>
    </source>
</reference>